<evidence type="ECO:0000256" key="1">
    <source>
        <dbReference type="ARBA" id="ARBA00004141"/>
    </source>
</evidence>
<dbReference type="GO" id="GO:0007214">
    <property type="term" value="P:gamma-aminobutyric acid signaling pathway"/>
    <property type="evidence" value="ECO:0007669"/>
    <property type="project" value="TreeGrafter"/>
</dbReference>
<dbReference type="OrthoDB" id="2112804at2759"/>
<keyword evidence="6" id="KW-0675">Receptor</keyword>
<evidence type="ECO:0000256" key="6">
    <source>
        <dbReference type="ARBA" id="ARBA00023170"/>
    </source>
</evidence>
<dbReference type="PANTHER" id="PTHR10519">
    <property type="entry name" value="GABA-B RECEPTOR"/>
    <property type="match status" value="1"/>
</dbReference>
<dbReference type="SUPFAM" id="SSF53822">
    <property type="entry name" value="Periplasmic binding protein-like I"/>
    <property type="match status" value="1"/>
</dbReference>
<evidence type="ECO:0000256" key="3">
    <source>
        <dbReference type="ARBA" id="ARBA00022989"/>
    </source>
</evidence>
<evidence type="ECO:0000313" key="12">
    <source>
        <dbReference type="Proteomes" id="UP000193642"/>
    </source>
</evidence>
<evidence type="ECO:0000256" key="7">
    <source>
        <dbReference type="ARBA" id="ARBA00023180"/>
    </source>
</evidence>
<evidence type="ECO:0000256" key="2">
    <source>
        <dbReference type="ARBA" id="ARBA00022692"/>
    </source>
</evidence>
<dbReference type="InterPro" id="IPR001828">
    <property type="entry name" value="ANF_lig-bd_rcpt"/>
</dbReference>
<feature type="transmembrane region" description="Helical" evidence="9">
    <location>
        <begin position="349"/>
        <end position="370"/>
    </location>
</feature>
<dbReference type="InterPro" id="IPR028082">
    <property type="entry name" value="Peripla_BP_I"/>
</dbReference>
<evidence type="ECO:0000256" key="8">
    <source>
        <dbReference type="ARBA" id="ARBA00023224"/>
    </source>
</evidence>
<proteinExistence type="predicted"/>
<feature type="transmembrane region" description="Helical" evidence="9">
    <location>
        <begin position="506"/>
        <end position="525"/>
    </location>
</feature>
<keyword evidence="2 9" id="KW-0812">Transmembrane</keyword>
<keyword evidence="7" id="KW-0325">Glycoprotein</keyword>
<evidence type="ECO:0000313" key="11">
    <source>
        <dbReference type="EMBL" id="ORY33614.1"/>
    </source>
</evidence>
<evidence type="ECO:0000259" key="10">
    <source>
        <dbReference type="PROSITE" id="PS50259"/>
    </source>
</evidence>
<dbReference type="Gene3D" id="3.40.50.2300">
    <property type="match status" value="2"/>
</dbReference>
<keyword evidence="8" id="KW-0807">Transducer</keyword>
<accession>A0A1Y2BFM4</accession>
<feature type="transmembrane region" description="Helical" evidence="9">
    <location>
        <begin position="477"/>
        <end position="494"/>
    </location>
</feature>
<evidence type="ECO:0000256" key="9">
    <source>
        <dbReference type="SAM" id="Phobius"/>
    </source>
</evidence>
<feature type="transmembrane region" description="Helical" evidence="9">
    <location>
        <begin position="315"/>
        <end position="337"/>
    </location>
</feature>
<feature type="transmembrane region" description="Helical" evidence="9">
    <location>
        <begin position="422"/>
        <end position="443"/>
    </location>
</feature>
<dbReference type="Pfam" id="PF01094">
    <property type="entry name" value="ANF_receptor"/>
    <property type="match status" value="1"/>
</dbReference>
<keyword evidence="5 9" id="KW-0472">Membrane</keyword>
<dbReference type="AlphaFoldDB" id="A0A1Y2BFM4"/>
<reference evidence="11 12" key="1">
    <citation type="submission" date="2016-07" db="EMBL/GenBank/DDBJ databases">
        <title>Pervasive Adenine N6-methylation of Active Genes in Fungi.</title>
        <authorList>
            <consortium name="DOE Joint Genome Institute"/>
            <person name="Mondo S.J."/>
            <person name="Dannebaum R.O."/>
            <person name="Kuo R.C."/>
            <person name="Labutti K."/>
            <person name="Haridas S."/>
            <person name="Kuo A."/>
            <person name="Salamov A."/>
            <person name="Ahrendt S.R."/>
            <person name="Lipzen A."/>
            <person name="Sullivan W."/>
            <person name="Andreopoulos W.B."/>
            <person name="Clum A."/>
            <person name="Lindquist E."/>
            <person name="Daum C."/>
            <person name="Ramamoorthy G.K."/>
            <person name="Gryganskyi A."/>
            <person name="Culley D."/>
            <person name="Magnuson J.K."/>
            <person name="James T.Y."/>
            <person name="O'Malley M.A."/>
            <person name="Stajich J.E."/>
            <person name="Spatafora J.W."/>
            <person name="Visel A."/>
            <person name="Grigoriev I.V."/>
        </authorList>
    </citation>
    <scope>NUCLEOTIDE SEQUENCE [LARGE SCALE GENOMIC DNA]</scope>
    <source>
        <strain evidence="11 12">JEL800</strain>
    </source>
</reference>
<keyword evidence="4" id="KW-0297">G-protein coupled receptor</keyword>
<evidence type="ECO:0000256" key="4">
    <source>
        <dbReference type="ARBA" id="ARBA00023040"/>
    </source>
</evidence>
<name>A0A1Y2BFM4_9FUNG</name>
<comment type="subcellular location">
    <subcellularLocation>
        <location evidence="1">Membrane</location>
        <topology evidence="1">Multi-pass membrane protein</topology>
    </subcellularLocation>
</comment>
<protein>
    <recommendedName>
        <fullName evidence="10">G-protein coupled receptors family 3 profile domain-containing protein</fullName>
    </recommendedName>
</protein>
<gene>
    <name evidence="11" type="ORF">BCR33DRAFT_838673</name>
</gene>
<dbReference type="PROSITE" id="PS50259">
    <property type="entry name" value="G_PROTEIN_RECEP_F3_4"/>
    <property type="match status" value="1"/>
</dbReference>
<keyword evidence="12" id="KW-1185">Reference proteome</keyword>
<organism evidence="11 12">
    <name type="scientific">Rhizoclosmatium globosum</name>
    <dbReference type="NCBI Taxonomy" id="329046"/>
    <lineage>
        <taxon>Eukaryota</taxon>
        <taxon>Fungi</taxon>
        <taxon>Fungi incertae sedis</taxon>
        <taxon>Chytridiomycota</taxon>
        <taxon>Chytridiomycota incertae sedis</taxon>
        <taxon>Chytridiomycetes</taxon>
        <taxon>Chytridiales</taxon>
        <taxon>Chytriomycetaceae</taxon>
        <taxon>Rhizoclosmatium</taxon>
    </lineage>
</organism>
<dbReference type="InterPro" id="IPR002455">
    <property type="entry name" value="GPCR3_GABA-B"/>
</dbReference>
<dbReference type="InterPro" id="IPR017978">
    <property type="entry name" value="GPCR_3_C"/>
</dbReference>
<dbReference type="GO" id="GO:0004965">
    <property type="term" value="F:G protein-coupled GABA receptor activity"/>
    <property type="evidence" value="ECO:0007669"/>
    <property type="project" value="InterPro"/>
</dbReference>
<dbReference type="Proteomes" id="UP000193642">
    <property type="component" value="Unassembled WGS sequence"/>
</dbReference>
<sequence length="761" mass="85058">MYQKWNVRQAAVIYEGSDVMSTTIAIQVATALEQNNIILLANFKINTGYTSNDFNRLKSSLQATNARYILLLTSQTLVTPLFLQLAQNNISVGPGYVWISRTPLDQSLLKTASQKYPSIFSTIKGFMVASFGQIPTPTMTDKYNNLQQRFNEYQKRWVTNLSFGPYMPRAYDIVMVMINGIHNVLANNPSLTVEMLQRRELQSMLNHTSFVNTGYRGVQADPCELTAEGDAALPFQIGYYTGNSMNNILEMITFGQTDLNGNNFEYLSGDVLNTTSSLFSSKPVFAGGGDSPPTDGYGANVISEDVVPSSSQKGIIILVLEILGLILCLGCAMFTILNRSKAAIKNGCPEFLLVILVGSLSAYGSVYFSLNRKTVVKCHAQQWLQILAVGFIATSFILKNVRLYIVFSAKQILDKKLLRITRYLLIFLATLSAPVILLLIWSLKGVPQVTKQFIDPFHFQYICVLTQQSFSWTNQTLQIYMALCGVGLAITGILTRDISAAYTESIVLIMNSLILLLLLVLGFLIPDSPFLHGLAVWFATTFTLVSVFGTKFLNVGADYVRMMVSASSLSSTSTPKRESAAVRLIDNDLENDRGQVSTNIRQSDSRRAGSRVDRFANDVMLAPNPSVTTRKSKVAKCTSFLNFKSRVVCRIRRSKWVLLDEPWWEAMVSLQKLRSRIVLTFNGLKHAVPSFIVTDNCCFKVFHAADRHVVVYEHNKVENIPSILVIIEFSEAIEADEFENWLNQSRQKLNVQEDQGRDSLF</sequence>
<dbReference type="STRING" id="329046.A0A1Y2BFM4"/>
<dbReference type="Pfam" id="PF00003">
    <property type="entry name" value="7tm_3"/>
    <property type="match status" value="1"/>
</dbReference>
<feature type="transmembrane region" description="Helical" evidence="9">
    <location>
        <begin position="531"/>
        <end position="553"/>
    </location>
</feature>
<comment type="caution">
    <text evidence="11">The sequence shown here is derived from an EMBL/GenBank/DDBJ whole genome shotgun (WGS) entry which is preliminary data.</text>
</comment>
<dbReference type="EMBL" id="MCGO01000067">
    <property type="protein sequence ID" value="ORY33614.1"/>
    <property type="molecule type" value="Genomic_DNA"/>
</dbReference>
<evidence type="ECO:0000256" key="5">
    <source>
        <dbReference type="ARBA" id="ARBA00023136"/>
    </source>
</evidence>
<feature type="transmembrane region" description="Helical" evidence="9">
    <location>
        <begin position="382"/>
        <end position="401"/>
    </location>
</feature>
<feature type="domain" description="G-protein coupled receptors family 3 profile" evidence="10">
    <location>
        <begin position="313"/>
        <end position="576"/>
    </location>
</feature>
<keyword evidence="3 9" id="KW-1133">Transmembrane helix</keyword>
<dbReference type="PANTHER" id="PTHR10519:SF20">
    <property type="entry name" value="G-PROTEIN COUPLED RECEPTOR 156-RELATED"/>
    <property type="match status" value="1"/>
</dbReference>
<dbReference type="GO" id="GO:0038039">
    <property type="term" value="C:G protein-coupled receptor heterodimeric complex"/>
    <property type="evidence" value="ECO:0007669"/>
    <property type="project" value="TreeGrafter"/>
</dbReference>